<dbReference type="Pfam" id="PF13302">
    <property type="entry name" value="Acetyltransf_3"/>
    <property type="match status" value="1"/>
</dbReference>
<feature type="non-terminal residue" evidence="2">
    <location>
        <position position="1"/>
    </location>
</feature>
<feature type="domain" description="N-acetyltransferase" evidence="1">
    <location>
        <begin position="11"/>
        <end position="87"/>
    </location>
</feature>
<name>T1A9T4_9ZZZZ</name>
<evidence type="ECO:0000259" key="1">
    <source>
        <dbReference type="Pfam" id="PF13302"/>
    </source>
</evidence>
<dbReference type="InterPro" id="IPR000182">
    <property type="entry name" value="GNAT_dom"/>
</dbReference>
<dbReference type="Gene3D" id="3.40.630.30">
    <property type="match status" value="1"/>
</dbReference>
<comment type="caution">
    <text evidence="2">The sequence shown here is derived from an EMBL/GenBank/DDBJ whole genome shotgun (WGS) entry which is preliminary data.</text>
</comment>
<evidence type="ECO:0000313" key="2">
    <source>
        <dbReference type="EMBL" id="EQD37664.1"/>
    </source>
</evidence>
<reference evidence="2" key="2">
    <citation type="journal article" date="2014" name="ISME J.">
        <title>Microbial stratification in low pH oxic and suboxic macroscopic growths along an acid mine drainage.</title>
        <authorList>
            <person name="Mendez-Garcia C."/>
            <person name="Mesa V."/>
            <person name="Sprenger R.R."/>
            <person name="Richter M."/>
            <person name="Diez M.S."/>
            <person name="Solano J."/>
            <person name="Bargiela R."/>
            <person name="Golyshina O.V."/>
            <person name="Manteca A."/>
            <person name="Ramos J.L."/>
            <person name="Gallego J.R."/>
            <person name="Llorente I."/>
            <person name="Martins Dos Santos V.A."/>
            <person name="Jensen O.N."/>
            <person name="Pelaez A.I."/>
            <person name="Sanchez J."/>
            <person name="Ferrer M."/>
        </authorList>
    </citation>
    <scope>NUCLEOTIDE SEQUENCE</scope>
</reference>
<gene>
    <name evidence="2" type="ORF">B1A_17461</name>
</gene>
<dbReference type="SUPFAM" id="SSF55729">
    <property type="entry name" value="Acyl-CoA N-acyltransferases (Nat)"/>
    <property type="match status" value="1"/>
</dbReference>
<dbReference type="InterPro" id="IPR016181">
    <property type="entry name" value="Acyl_CoA_acyltransferase"/>
</dbReference>
<dbReference type="AlphaFoldDB" id="T1A9T4"/>
<dbReference type="GO" id="GO:0016747">
    <property type="term" value="F:acyltransferase activity, transferring groups other than amino-acyl groups"/>
    <property type="evidence" value="ECO:0007669"/>
    <property type="project" value="InterPro"/>
</dbReference>
<protein>
    <submittedName>
        <fullName evidence="2">GCN5-related N-acetyltransferase</fullName>
    </submittedName>
</protein>
<sequence length="145" mass="16087">ERWCFNAVAIHEGRVIGCQDLEAEAFAVRRSVDTASWLGREYQGLGFGKEMRAAILHLGFVALGAEEALTSAFSDNAASLGVTRSLDYEENGTWRAARSGRPAVRRCFRLTRERWLGQRRQGVILEGIEPCLELFGIAPEGDRST</sequence>
<proteinExistence type="predicted"/>
<keyword evidence="2" id="KW-0808">Transferase</keyword>
<reference evidence="2" key="1">
    <citation type="submission" date="2013-08" db="EMBL/GenBank/DDBJ databases">
        <authorList>
            <person name="Mendez C."/>
            <person name="Richter M."/>
            <person name="Ferrer M."/>
            <person name="Sanchez J."/>
        </authorList>
    </citation>
    <scope>NUCLEOTIDE SEQUENCE</scope>
</reference>
<organism evidence="2">
    <name type="scientific">mine drainage metagenome</name>
    <dbReference type="NCBI Taxonomy" id="410659"/>
    <lineage>
        <taxon>unclassified sequences</taxon>
        <taxon>metagenomes</taxon>
        <taxon>ecological metagenomes</taxon>
    </lineage>
</organism>
<accession>T1A9T4</accession>
<dbReference type="EMBL" id="AUZX01012841">
    <property type="protein sequence ID" value="EQD37664.1"/>
    <property type="molecule type" value="Genomic_DNA"/>
</dbReference>